<comment type="caution">
    <text evidence="3">The sequence shown here is derived from an EMBL/GenBank/DDBJ whole genome shotgun (WGS) entry which is preliminary data.</text>
</comment>
<dbReference type="EMBL" id="JELW01000013">
    <property type="protein sequence ID" value="EXV00329.1"/>
    <property type="molecule type" value="Genomic_DNA"/>
</dbReference>
<dbReference type="GO" id="GO:0004364">
    <property type="term" value="F:glutathione transferase activity"/>
    <property type="evidence" value="ECO:0007669"/>
    <property type="project" value="InterPro"/>
</dbReference>
<dbReference type="PRINTS" id="PR01625">
    <property type="entry name" value="GSTRNSFRASEO"/>
</dbReference>
<dbReference type="eggNOG" id="KOG0406">
    <property type="taxonomic scope" value="Eukaryota"/>
</dbReference>
<dbReference type="GO" id="GO:0005737">
    <property type="term" value="C:cytoplasm"/>
    <property type="evidence" value="ECO:0007669"/>
    <property type="project" value="InterPro"/>
</dbReference>
<dbReference type="GO" id="GO:0098754">
    <property type="term" value="P:detoxification"/>
    <property type="evidence" value="ECO:0007669"/>
    <property type="project" value="UniProtKB-ARBA"/>
</dbReference>
<dbReference type="HOGENOM" id="CLU_011226_9_1_1"/>
<dbReference type="InterPro" id="IPR036249">
    <property type="entry name" value="Thioredoxin-like_sf"/>
</dbReference>
<dbReference type="Proteomes" id="UP000030151">
    <property type="component" value="Unassembled WGS sequence"/>
</dbReference>
<comment type="similarity">
    <text evidence="1">Belongs to the GST superfamily.</text>
</comment>
<dbReference type="SUPFAM" id="SSF52833">
    <property type="entry name" value="Thioredoxin-like"/>
    <property type="match status" value="1"/>
</dbReference>
<sequence length="262" mass="30447">MPLPPHASGAAAELAGKHAADHPTKLYGAWFSPFVQRVWITLCEKNVPHQYIEVDLGRKEPEFLAMNPRGLVPILALAADQRPLYESSIICEYLEDKFPHHQLLPSDPYTRAHARLWINHINTRIIPAFYKFLQHTTDRPYSLEEIRTEFLGHIRSFTEQMHSQGPWFLGEDISLVDISLAPWAQRLWLLDHFKIGGAGIPLKDRDDIWQRWSKWYSAVMKRQSVQETWSEDEKYIITYQRYADDTTKTLIGQATRLGQMLP</sequence>
<gene>
    <name evidence="3" type="ORF">X797_006389</name>
</gene>
<evidence type="ECO:0000313" key="4">
    <source>
        <dbReference type="Proteomes" id="UP000030151"/>
    </source>
</evidence>
<protein>
    <submittedName>
        <fullName evidence="3">Glutathione S-transferase</fullName>
    </submittedName>
</protein>
<reference evidence="3 4" key="1">
    <citation type="submission" date="2014-02" db="EMBL/GenBank/DDBJ databases">
        <title>The genome sequence of the entomopathogenic fungus Metarhizium robertsii ARSEF 2575.</title>
        <authorList>
            <person name="Giuliano Garisto Donzelli B."/>
            <person name="Roe B.A."/>
            <person name="Macmil S.L."/>
            <person name="Krasnoff S.B."/>
            <person name="Gibson D.M."/>
        </authorList>
    </citation>
    <scope>NUCLEOTIDE SEQUENCE [LARGE SCALE GENOMIC DNA]</scope>
    <source>
        <strain evidence="3 4">ARSEF 2575</strain>
    </source>
</reference>
<dbReference type="InterPro" id="IPR050983">
    <property type="entry name" value="GST_Omega/HSP26"/>
</dbReference>
<evidence type="ECO:0000259" key="2">
    <source>
        <dbReference type="Pfam" id="PF13417"/>
    </source>
</evidence>
<evidence type="ECO:0000256" key="1">
    <source>
        <dbReference type="ARBA" id="ARBA00007409"/>
    </source>
</evidence>
<feature type="domain" description="GST N-terminal" evidence="2">
    <location>
        <begin position="26"/>
        <end position="99"/>
    </location>
</feature>
<dbReference type="PANTHER" id="PTHR43968:SF13">
    <property type="entry name" value="GLUTATHIONE TRANSFERASE OMEGA-1"/>
    <property type="match status" value="1"/>
</dbReference>
<dbReference type="InterPro" id="IPR004045">
    <property type="entry name" value="Glutathione_S-Trfase_N"/>
</dbReference>
<dbReference type="SUPFAM" id="SSF47616">
    <property type="entry name" value="GST C-terminal domain-like"/>
    <property type="match status" value="1"/>
</dbReference>
<dbReference type="PANTHER" id="PTHR43968">
    <property type="match status" value="1"/>
</dbReference>
<accession>A0A014N3A4</accession>
<dbReference type="CDD" id="cd00570">
    <property type="entry name" value="GST_N_family"/>
    <property type="match status" value="1"/>
</dbReference>
<dbReference type="SFLD" id="SFLDG00358">
    <property type="entry name" value="Main_(cytGST)"/>
    <property type="match status" value="1"/>
</dbReference>
<dbReference type="Gene3D" id="3.40.30.10">
    <property type="entry name" value="Glutaredoxin"/>
    <property type="match status" value="1"/>
</dbReference>
<dbReference type="InterPro" id="IPR040079">
    <property type="entry name" value="Glutathione_S-Trfase"/>
</dbReference>
<dbReference type="Pfam" id="PF13410">
    <property type="entry name" value="GST_C_2"/>
    <property type="match status" value="1"/>
</dbReference>
<organism evidence="3 4">
    <name type="scientific">Metarhizium robertsii</name>
    <dbReference type="NCBI Taxonomy" id="568076"/>
    <lineage>
        <taxon>Eukaryota</taxon>
        <taxon>Fungi</taxon>
        <taxon>Dikarya</taxon>
        <taxon>Ascomycota</taxon>
        <taxon>Pezizomycotina</taxon>
        <taxon>Sordariomycetes</taxon>
        <taxon>Hypocreomycetidae</taxon>
        <taxon>Hypocreales</taxon>
        <taxon>Clavicipitaceae</taxon>
        <taxon>Metarhizium</taxon>
    </lineage>
</organism>
<dbReference type="SFLD" id="SFLDS00019">
    <property type="entry name" value="Glutathione_Transferase_(cytos"/>
    <property type="match status" value="1"/>
</dbReference>
<evidence type="ECO:0000313" key="3">
    <source>
        <dbReference type="EMBL" id="EXV00329.1"/>
    </source>
</evidence>
<dbReference type="AlphaFoldDB" id="A0A014N3A4"/>
<dbReference type="InterPro" id="IPR036282">
    <property type="entry name" value="Glutathione-S-Trfase_C_sf"/>
</dbReference>
<name>A0A014N3A4_9HYPO</name>
<proteinExistence type="inferred from homology"/>
<keyword evidence="3" id="KW-0808">Transferase</keyword>
<dbReference type="OrthoDB" id="4951845at2759"/>
<dbReference type="Gene3D" id="1.20.1050.10">
    <property type="match status" value="1"/>
</dbReference>
<dbReference type="CDD" id="cd00299">
    <property type="entry name" value="GST_C_family"/>
    <property type="match status" value="1"/>
</dbReference>
<dbReference type="InterPro" id="IPR005442">
    <property type="entry name" value="GST_omega"/>
</dbReference>
<dbReference type="Pfam" id="PF13417">
    <property type="entry name" value="GST_N_3"/>
    <property type="match status" value="1"/>
</dbReference>